<dbReference type="GO" id="GO:0005509">
    <property type="term" value="F:calcium ion binding"/>
    <property type="evidence" value="ECO:0007669"/>
    <property type="project" value="InterPro"/>
</dbReference>
<gene>
    <name evidence="8" type="ORF">CJN711_LOCUS1845</name>
</gene>
<dbReference type="SUPFAM" id="SSF47473">
    <property type="entry name" value="EF-hand"/>
    <property type="match status" value="1"/>
</dbReference>
<dbReference type="PANTHER" id="PTHR23049">
    <property type="entry name" value="MYOSIN REGULATORY LIGHT CHAIN 2"/>
    <property type="match status" value="1"/>
</dbReference>
<accession>A0A814G9C3</accession>
<keyword evidence="2" id="KW-0677">Repeat</keyword>
<dbReference type="EMBL" id="CAJNOV010000119">
    <property type="protein sequence ID" value="CAF0990842.1"/>
    <property type="molecule type" value="Genomic_DNA"/>
</dbReference>
<evidence type="ECO:0000256" key="6">
    <source>
        <dbReference type="ARBA" id="ARBA00023179"/>
    </source>
</evidence>
<feature type="domain" description="EF-hand" evidence="7">
    <location>
        <begin position="121"/>
        <end position="156"/>
    </location>
</feature>
<sequence length="196" mass="22443">MTDKKMKKKAQRATSNVFSMFDQKQVQEFKEKKMKKKAQRATSNVFSMFDQKQVQEFKEAFNLMDQDRDGTVSMDDLKEVYASLGKAPKDAELKAMLDEAQGPVNFTTILSLFGDRLNGTDEENVILNAWKNFDKEGTGFINQKNLREVLTSEGRPDDRLTDMEFSQMLDGAPIDPKGNLDYAAFTRQIKRGKEDE</sequence>
<dbReference type="PROSITE" id="PS00018">
    <property type="entry name" value="EF_HAND_1"/>
    <property type="match status" value="1"/>
</dbReference>
<evidence type="ECO:0000256" key="3">
    <source>
        <dbReference type="ARBA" id="ARBA00022837"/>
    </source>
</evidence>
<dbReference type="Pfam" id="PF13405">
    <property type="entry name" value="EF-hand_6"/>
    <property type="match status" value="1"/>
</dbReference>
<keyword evidence="4" id="KW-0518">Myosin</keyword>
<keyword evidence="3" id="KW-0106">Calcium</keyword>
<dbReference type="Gene3D" id="1.10.238.10">
    <property type="entry name" value="EF-hand"/>
    <property type="match status" value="2"/>
</dbReference>
<dbReference type="FunFam" id="1.10.238.10:FF:000007">
    <property type="entry name" value="Putative myosin regulatory light chain sqh"/>
    <property type="match status" value="1"/>
</dbReference>
<dbReference type="InterPro" id="IPR011992">
    <property type="entry name" value="EF-hand-dom_pair"/>
</dbReference>
<evidence type="ECO:0000259" key="7">
    <source>
        <dbReference type="PROSITE" id="PS50222"/>
    </source>
</evidence>
<dbReference type="SMART" id="SM00054">
    <property type="entry name" value="EFh"/>
    <property type="match status" value="2"/>
</dbReference>
<dbReference type="GO" id="GO:0016459">
    <property type="term" value="C:myosin complex"/>
    <property type="evidence" value="ECO:0007669"/>
    <property type="project" value="UniProtKB-KW"/>
</dbReference>
<evidence type="ECO:0000313" key="8">
    <source>
        <dbReference type="EMBL" id="CAF0990842.1"/>
    </source>
</evidence>
<feature type="domain" description="EF-hand" evidence="7">
    <location>
        <begin position="52"/>
        <end position="87"/>
    </location>
</feature>
<comment type="caution">
    <text evidence="8">The sequence shown here is derived from an EMBL/GenBank/DDBJ whole genome shotgun (WGS) entry which is preliminary data.</text>
</comment>
<keyword evidence="1" id="KW-0479">Metal-binding</keyword>
<evidence type="ECO:0000313" key="9">
    <source>
        <dbReference type="Proteomes" id="UP000663855"/>
    </source>
</evidence>
<keyword evidence="6" id="KW-0514">Muscle protein</keyword>
<evidence type="ECO:0000256" key="1">
    <source>
        <dbReference type="ARBA" id="ARBA00022723"/>
    </source>
</evidence>
<keyword evidence="5" id="KW-0505">Motor protein</keyword>
<proteinExistence type="predicted"/>
<dbReference type="InterPro" id="IPR018247">
    <property type="entry name" value="EF_Hand_1_Ca_BS"/>
</dbReference>
<dbReference type="AlphaFoldDB" id="A0A814G9C3"/>
<dbReference type="InterPro" id="IPR050403">
    <property type="entry name" value="Myosin_RLC"/>
</dbReference>
<dbReference type="PROSITE" id="PS50222">
    <property type="entry name" value="EF_HAND_2"/>
    <property type="match status" value="2"/>
</dbReference>
<dbReference type="Proteomes" id="UP000663855">
    <property type="component" value="Unassembled WGS sequence"/>
</dbReference>
<protein>
    <recommendedName>
        <fullName evidence="7">EF-hand domain-containing protein</fullName>
    </recommendedName>
</protein>
<evidence type="ECO:0000256" key="5">
    <source>
        <dbReference type="ARBA" id="ARBA00023175"/>
    </source>
</evidence>
<organism evidence="8 9">
    <name type="scientific">Rotaria magnacalcarata</name>
    <dbReference type="NCBI Taxonomy" id="392030"/>
    <lineage>
        <taxon>Eukaryota</taxon>
        <taxon>Metazoa</taxon>
        <taxon>Spiralia</taxon>
        <taxon>Gnathifera</taxon>
        <taxon>Rotifera</taxon>
        <taxon>Eurotatoria</taxon>
        <taxon>Bdelloidea</taxon>
        <taxon>Philodinida</taxon>
        <taxon>Philodinidae</taxon>
        <taxon>Rotaria</taxon>
    </lineage>
</organism>
<evidence type="ECO:0000256" key="2">
    <source>
        <dbReference type="ARBA" id="ARBA00022737"/>
    </source>
</evidence>
<name>A0A814G9C3_9BILA</name>
<reference evidence="8" key="1">
    <citation type="submission" date="2021-02" db="EMBL/GenBank/DDBJ databases">
        <authorList>
            <person name="Nowell W R."/>
        </authorList>
    </citation>
    <scope>NUCLEOTIDE SEQUENCE</scope>
</reference>
<evidence type="ECO:0000256" key="4">
    <source>
        <dbReference type="ARBA" id="ARBA00023123"/>
    </source>
</evidence>
<dbReference type="InterPro" id="IPR002048">
    <property type="entry name" value="EF_hand_dom"/>
</dbReference>